<dbReference type="Pfam" id="PF14450">
    <property type="entry name" value="FtsA"/>
    <property type="match status" value="1"/>
</dbReference>
<protein>
    <recommendedName>
        <fullName evidence="5 6">Cell division protein FtsA</fullName>
    </recommendedName>
</protein>
<evidence type="ECO:0000256" key="1">
    <source>
        <dbReference type="ARBA" id="ARBA00022475"/>
    </source>
</evidence>
<keyword evidence="9" id="KW-1185">Reference proteome</keyword>
<dbReference type="Gene3D" id="3.30.420.40">
    <property type="match status" value="1"/>
</dbReference>
<dbReference type="GO" id="GO:0043093">
    <property type="term" value="P:FtsZ-dependent cytokinesis"/>
    <property type="evidence" value="ECO:0007669"/>
    <property type="project" value="UniProtKB-UniRule"/>
</dbReference>
<dbReference type="PANTHER" id="PTHR32432:SF4">
    <property type="entry name" value="CELL DIVISION PROTEIN FTSA"/>
    <property type="match status" value="1"/>
</dbReference>
<comment type="similarity">
    <text evidence="5 6">Belongs to the FtsA/MreB family.</text>
</comment>
<comment type="function">
    <text evidence="5 6">Cell division protein that is involved in the assembly of the Z ring. May serve as a membrane anchor for the Z ring.</text>
</comment>
<dbReference type="CDD" id="cd24048">
    <property type="entry name" value="ASKHA_NBD_FtsA"/>
    <property type="match status" value="1"/>
</dbReference>
<dbReference type="GO" id="GO:0032153">
    <property type="term" value="C:cell division site"/>
    <property type="evidence" value="ECO:0007669"/>
    <property type="project" value="UniProtKB-UniRule"/>
</dbReference>
<reference evidence="8 9" key="1">
    <citation type="submission" date="2020-01" db="EMBL/GenBank/DDBJ databases">
        <title>Ponticoccus aerotolerans gen. nov., sp. nov., an anaerobic bacterium and proposal of Ponticoccusceae fam. nov., Ponticoccusles ord. nov. and Ponticoccuse classis nov. in the phylum Kiritimatiellaeota.</title>
        <authorList>
            <person name="Zhou L.Y."/>
            <person name="Du Z.J."/>
        </authorList>
    </citation>
    <scope>NUCLEOTIDE SEQUENCE [LARGE SCALE GENOMIC DNA]</scope>
    <source>
        <strain evidence="8 9">S-5007</strain>
    </source>
</reference>
<evidence type="ECO:0000256" key="3">
    <source>
        <dbReference type="ARBA" id="ARBA00023136"/>
    </source>
</evidence>
<dbReference type="PIRSF" id="PIRSF003101">
    <property type="entry name" value="FtsA"/>
    <property type="match status" value="1"/>
</dbReference>
<dbReference type="AlphaFoldDB" id="A0A6P1MAH0"/>
<dbReference type="Proteomes" id="UP000464954">
    <property type="component" value="Chromosome"/>
</dbReference>
<dbReference type="SMART" id="SM00842">
    <property type="entry name" value="FtsA"/>
    <property type="match status" value="1"/>
</dbReference>
<dbReference type="EMBL" id="CP047593">
    <property type="protein sequence ID" value="QHI70093.1"/>
    <property type="molecule type" value="Genomic_DNA"/>
</dbReference>
<organism evidence="8 9">
    <name type="scientific">Tichowtungia aerotolerans</name>
    <dbReference type="NCBI Taxonomy" id="2697043"/>
    <lineage>
        <taxon>Bacteria</taxon>
        <taxon>Pseudomonadati</taxon>
        <taxon>Kiritimatiellota</taxon>
        <taxon>Tichowtungiia</taxon>
        <taxon>Tichowtungiales</taxon>
        <taxon>Tichowtungiaceae</taxon>
        <taxon>Tichowtungia</taxon>
    </lineage>
</organism>
<evidence type="ECO:0000256" key="6">
    <source>
        <dbReference type="PIRNR" id="PIRNR003101"/>
    </source>
</evidence>
<evidence type="ECO:0000256" key="5">
    <source>
        <dbReference type="HAMAP-Rule" id="MF_02033"/>
    </source>
</evidence>
<sequence length="409" mass="42781">MAAPLITALEIGTTTVKVLMAEVREDGGLMVSGVGESESRGVHKGEIIDFELALGSVRRAMETAEGSARRTIGESLYLTASGGQAASLLHQAGIPVLNEYEEPGGEVTQEDIEHVLEVARKVPIPDDRIRLHTLQQTFEVDGRGGISNPAGLLAHDMKVGMLLIHGRRSTVENLKKILQAVPVHCEDAAFSGFCSALAVLTPEQKRAGAVVIDLGGGTTDFAVYNAGTVRLAGSIAVGGSHVTEDICTGLNINRRQAEALKKASGSAIINAMDGEQSFSVPAEGGFSGRVVRSVTLHTIINARMEETFRLIADQIEAAGLSGVLSAGVLLTGGGSALEGAVDLAQQVFNAPAQIGKMADCVGISTKKEGARFASALGAVRYAADQMVKEPEDTTPLRGWFSKLWGGSRG</sequence>
<dbReference type="InterPro" id="IPR043129">
    <property type="entry name" value="ATPase_NBD"/>
</dbReference>
<feature type="domain" description="SHS2" evidence="7">
    <location>
        <begin position="6"/>
        <end position="199"/>
    </location>
</feature>
<dbReference type="HAMAP" id="MF_02033">
    <property type="entry name" value="FtsA"/>
    <property type="match status" value="1"/>
</dbReference>
<evidence type="ECO:0000313" key="9">
    <source>
        <dbReference type="Proteomes" id="UP000464954"/>
    </source>
</evidence>
<dbReference type="PANTHER" id="PTHR32432">
    <property type="entry name" value="CELL DIVISION PROTEIN FTSA-RELATED"/>
    <property type="match status" value="1"/>
</dbReference>
<dbReference type="KEGG" id="taer:GT409_11765"/>
<dbReference type="NCBIfam" id="TIGR01174">
    <property type="entry name" value="ftsA"/>
    <property type="match status" value="1"/>
</dbReference>
<comment type="subcellular location">
    <subcellularLocation>
        <location evidence="5">Cell membrane</location>
        <topology evidence="5">Peripheral membrane protein</topology>
        <orientation evidence="5">Cytoplasmic side</orientation>
    </subcellularLocation>
    <text evidence="5">Localizes to the Z ring in an FtsZ-dependent manner. Targeted to the membrane through a conserved C-terminal amphipathic helix.</text>
</comment>
<gene>
    <name evidence="5 8" type="primary">ftsA</name>
    <name evidence="8" type="ORF">GT409_11765</name>
</gene>
<evidence type="ECO:0000259" key="7">
    <source>
        <dbReference type="SMART" id="SM00842"/>
    </source>
</evidence>
<keyword evidence="2 5" id="KW-0132">Cell division</keyword>
<keyword evidence="4 5" id="KW-0131">Cell cycle</keyword>
<dbReference type="RefSeq" id="WP_160629272.1">
    <property type="nucleotide sequence ID" value="NZ_CP047593.1"/>
</dbReference>
<evidence type="ECO:0000313" key="8">
    <source>
        <dbReference type="EMBL" id="QHI70093.1"/>
    </source>
</evidence>
<dbReference type="InterPro" id="IPR003494">
    <property type="entry name" value="SHS2_FtsA"/>
</dbReference>
<evidence type="ECO:0000256" key="2">
    <source>
        <dbReference type="ARBA" id="ARBA00022618"/>
    </source>
</evidence>
<dbReference type="GO" id="GO:0009898">
    <property type="term" value="C:cytoplasmic side of plasma membrane"/>
    <property type="evidence" value="ECO:0007669"/>
    <property type="project" value="UniProtKB-UniRule"/>
</dbReference>
<dbReference type="InterPro" id="IPR050696">
    <property type="entry name" value="FtsA/MreB"/>
</dbReference>
<dbReference type="SUPFAM" id="SSF53067">
    <property type="entry name" value="Actin-like ATPase domain"/>
    <property type="match status" value="2"/>
</dbReference>
<evidence type="ECO:0000256" key="4">
    <source>
        <dbReference type="ARBA" id="ARBA00023306"/>
    </source>
</evidence>
<comment type="subunit">
    <text evidence="5">Self-interacts. Interacts with FtsZ.</text>
</comment>
<dbReference type="Pfam" id="PF02491">
    <property type="entry name" value="SHS2_FTSA"/>
    <property type="match status" value="1"/>
</dbReference>
<keyword evidence="3 5" id="KW-0472">Membrane</keyword>
<accession>A0A6P1MAH0</accession>
<keyword evidence="1 5" id="KW-1003">Cell membrane</keyword>
<name>A0A6P1MAH0_9BACT</name>
<dbReference type="InterPro" id="IPR020823">
    <property type="entry name" value="Cell_div_FtsA"/>
</dbReference>
<proteinExistence type="inferred from homology"/>